<organism evidence="1 2">
    <name type="scientific">Allacma fusca</name>
    <dbReference type="NCBI Taxonomy" id="39272"/>
    <lineage>
        <taxon>Eukaryota</taxon>
        <taxon>Metazoa</taxon>
        <taxon>Ecdysozoa</taxon>
        <taxon>Arthropoda</taxon>
        <taxon>Hexapoda</taxon>
        <taxon>Collembola</taxon>
        <taxon>Symphypleona</taxon>
        <taxon>Sminthuridae</taxon>
        <taxon>Allacma</taxon>
    </lineage>
</organism>
<gene>
    <name evidence="1" type="ORF">AFUS01_LOCUS2877</name>
</gene>
<dbReference type="EMBL" id="CAJVCH010016867">
    <property type="protein sequence ID" value="CAG7682076.1"/>
    <property type="molecule type" value="Genomic_DNA"/>
</dbReference>
<dbReference type="Proteomes" id="UP000708208">
    <property type="component" value="Unassembled WGS sequence"/>
</dbReference>
<keyword evidence="2" id="KW-1185">Reference proteome</keyword>
<evidence type="ECO:0000313" key="1">
    <source>
        <dbReference type="EMBL" id="CAG7682076.1"/>
    </source>
</evidence>
<sequence length="76" mass="8591">MYQAVVVTGTVSIPALEFARKRTVQYVPLLNIGVDKVVIVNDNYIEDVFIQLLRPLLGQPLERVELYGTKIKLDCT</sequence>
<accession>A0A8J2JQS8</accession>
<dbReference type="AlphaFoldDB" id="A0A8J2JQS8"/>
<proteinExistence type="predicted"/>
<dbReference type="OrthoDB" id="6682367at2759"/>
<protein>
    <submittedName>
        <fullName evidence="1">Uncharacterized protein</fullName>
    </submittedName>
</protein>
<name>A0A8J2JQS8_9HEXA</name>
<evidence type="ECO:0000313" key="2">
    <source>
        <dbReference type="Proteomes" id="UP000708208"/>
    </source>
</evidence>
<comment type="caution">
    <text evidence="1">The sequence shown here is derived from an EMBL/GenBank/DDBJ whole genome shotgun (WGS) entry which is preliminary data.</text>
</comment>
<reference evidence="1" key="1">
    <citation type="submission" date="2021-06" db="EMBL/GenBank/DDBJ databases">
        <authorList>
            <person name="Hodson N. C."/>
            <person name="Mongue J. A."/>
            <person name="Jaron S. K."/>
        </authorList>
    </citation>
    <scope>NUCLEOTIDE SEQUENCE</scope>
</reference>